<dbReference type="OrthoDB" id="57523at2157"/>
<sequence length="325" mass="35151">MKLVKTLITVSSISTSSGPSYGVYYNGKIYIVAQSANQLQVISNNSVIKTITLPSYPPAVPFKVTECNGDFYIVYQKGPEINSNGDVIKVFRLPNTGKFPEICSADGYVIVTASDGNKVYFIKNGIVHNVTVMPSPQGLAYDVATNVIYGISLKDFKIVYNFTLNESGMDTMTFVPPDEIAVATYDQQVFFLNATTGKVIAITTLPVGDAGINGYSQIVYIPYDGLVAISLAHNNDQVALINGSIVALVTVGNAPNGIVYDPQNHQLYVMDYASNEVSYFSPPPPQTTYSTTKIQSPSLLPYMTIIVVAIVIVVVGSLLIRGRKI</sequence>
<keyword evidence="1" id="KW-1133">Transmembrane helix</keyword>
<dbReference type="GeneID" id="42798740"/>
<evidence type="ECO:0008006" key="4">
    <source>
        <dbReference type="Google" id="ProtNLM"/>
    </source>
</evidence>
<dbReference type="KEGG" id="sazo:D1868_06675"/>
<keyword evidence="1" id="KW-0472">Membrane</keyword>
<name>A0A650CPE6_9CREN</name>
<proteinExistence type="predicted"/>
<dbReference type="AlphaFoldDB" id="A0A650CPE6"/>
<dbReference type="Proteomes" id="UP000423396">
    <property type="component" value="Chromosome"/>
</dbReference>
<dbReference type="EMBL" id="CP045483">
    <property type="protein sequence ID" value="QGR19709.1"/>
    <property type="molecule type" value="Genomic_DNA"/>
</dbReference>
<dbReference type="InterPro" id="IPR015943">
    <property type="entry name" value="WD40/YVTN_repeat-like_dom_sf"/>
</dbReference>
<dbReference type="Gene3D" id="2.130.10.10">
    <property type="entry name" value="YVTN repeat-like/Quinoprotein amine dehydrogenase"/>
    <property type="match status" value="1"/>
</dbReference>
<accession>A0A650CPE6</accession>
<protein>
    <recommendedName>
        <fullName evidence="4">YncE family protein</fullName>
    </recommendedName>
</protein>
<keyword evidence="3" id="KW-1185">Reference proteome</keyword>
<evidence type="ECO:0000313" key="3">
    <source>
        <dbReference type="Proteomes" id="UP000423396"/>
    </source>
</evidence>
<reference evidence="2 3" key="1">
    <citation type="submission" date="2019-10" db="EMBL/GenBank/DDBJ databases">
        <title>Genome Sequences from Six Type Strain Members of the Archaeal Family Sulfolobaceae: Acidianus ambivalens, Acidianus infernus, Metallosphaera prunae, Stygiolobus azoricus, Sulfolobus metallicus, and Sulfurisphaera ohwakuensis.</title>
        <authorList>
            <person name="Counts J.A."/>
            <person name="Kelly R.M."/>
        </authorList>
    </citation>
    <scope>NUCLEOTIDE SEQUENCE [LARGE SCALE GENOMIC DNA]</scope>
    <source>
        <strain evidence="2 3">FC6</strain>
    </source>
</reference>
<evidence type="ECO:0000313" key="2">
    <source>
        <dbReference type="EMBL" id="QGR19709.1"/>
    </source>
</evidence>
<dbReference type="InterPro" id="IPR011048">
    <property type="entry name" value="Haem_d1_sf"/>
</dbReference>
<evidence type="ECO:0000256" key="1">
    <source>
        <dbReference type="SAM" id="Phobius"/>
    </source>
</evidence>
<dbReference type="SUPFAM" id="SSF51004">
    <property type="entry name" value="C-terminal (heme d1) domain of cytochrome cd1-nitrite reductase"/>
    <property type="match status" value="1"/>
</dbReference>
<keyword evidence="1" id="KW-0812">Transmembrane</keyword>
<feature type="transmembrane region" description="Helical" evidence="1">
    <location>
        <begin position="299"/>
        <end position="320"/>
    </location>
</feature>
<organism evidence="2 3">
    <name type="scientific">Stygiolobus azoricus</name>
    <dbReference type="NCBI Taxonomy" id="41675"/>
    <lineage>
        <taxon>Archaea</taxon>
        <taxon>Thermoproteota</taxon>
        <taxon>Thermoprotei</taxon>
        <taxon>Sulfolobales</taxon>
        <taxon>Sulfolobaceae</taxon>
        <taxon>Stygiolobus</taxon>
    </lineage>
</organism>
<gene>
    <name evidence="2" type="ORF">D1868_06675</name>
</gene>
<dbReference type="RefSeq" id="WP_156006751.1">
    <property type="nucleotide sequence ID" value="NZ_CP045483.1"/>
</dbReference>